<accession>A0A836HA40</accession>
<reference evidence="3" key="2">
    <citation type="journal article" date="2021" name="Sci. Data">
        <title>Chromosome-scale genome sequencing, assembly and annotation of six genomes from subfamily Leishmaniinae.</title>
        <authorList>
            <person name="Almutairi H."/>
            <person name="Urbaniak M.D."/>
            <person name="Bates M.D."/>
            <person name="Jariyapan N."/>
            <person name="Kwakye-Nuako G."/>
            <person name="Thomaz Soccol V."/>
            <person name="Al-Salem W.S."/>
            <person name="Dillon R.J."/>
            <person name="Bates P.A."/>
            <person name="Gatherer D."/>
        </authorList>
    </citation>
    <scope>NUCLEOTIDE SEQUENCE [LARGE SCALE GENOMIC DNA]</scope>
</reference>
<dbReference type="GeneID" id="92361483"/>
<organism evidence="2 3">
    <name type="scientific">Leishmania orientalis</name>
    <dbReference type="NCBI Taxonomy" id="2249476"/>
    <lineage>
        <taxon>Eukaryota</taxon>
        <taxon>Discoba</taxon>
        <taxon>Euglenozoa</taxon>
        <taxon>Kinetoplastea</taxon>
        <taxon>Metakinetoplastina</taxon>
        <taxon>Trypanosomatida</taxon>
        <taxon>Trypanosomatidae</taxon>
        <taxon>Leishmaniinae</taxon>
        <taxon>Leishmania</taxon>
    </lineage>
</organism>
<dbReference type="AlphaFoldDB" id="A0A836HA40"/>
<dbReference type="EMBL" id="JAFHLR010000016">
    <property type="protein sequence ID" value="KAG5482357.1"/>
    <property type="molecule type" value="Genomic_DNA"/>
</dbReference>
<comment type="caution">
    <text evidence="2">The sequence shown here is derived from an EMBL/GenBank/DDBJ whole genome shotgun (WGS) entry which is preliminary data.</text>
</comment>
<dbReference type="KEGG" id="loi:92361483"/>
<evidence type="ECO:0000256" key="1">
    <source>
        <dbReference type="SAM" id="MobiDB-lite"/>
    </source>
</evidence>
<proteinExistence type="predicted"/>
<dbReference type="Proteomes" id="UP000674143">
    <property type="component" value="Unassembled WGS sequence"/>
</dbReference>
<feature type="compositionally biased region" description="Low complexity" evidence="1">
    <location>
        <begin position="7"/>
        <end position="19"/>
    </location>
</feature>
<evidence type="ECO:0000313" key="2">
    <source>
        <dbReference type="EMBL" id="KAG5482357.1"/>
    </source>
</evidence>
<protein>
    <submittedName>
        <fullName evidence="2">Uncharacterized protein</fullName>
    </submittedName>
</protein>
<keyword evidence="3" id="KW-1185">Reference proteome</keyword>
<feature type="region of interest" description="Disordered" evidence="1">
    <location>
        <begin position="1"/>
        <end position="66"/>
    </location>
</feature>
<evidence type="ECO:0000313" key="3">
    <source>
        <dbReference type="Proteomes" id="UP000674143"/>
    </source>
</evidence>
<reference evidence="3" key="1">
    <citation type="journal article" date="2021" name="Microbiol. Resour. Announc.">
        <title>LGAAP: Leishmaniinae Genome Assembly and Annotation Pipeline.</title>
        <authorList>
            <person name="Almutairi H."/>
            <person name="Urbaniak M.D."/>
            <person name="Bates M.D."/>
            <person name="Jariyapan N."/>
            <person name="Kwakye-Nuako G."/>
            <person name="Thomaz-Soccol V."/>
            <person name="Al-Salem W.S."/>
            <person name="Dillon R.J."/>
            <person name="Bates P.A."/>
            <person name="Gatherer D."/>
        </authorList>
    </citation>
    <scope>NUCLEOTIDE SEQUENCE [LARGE SCALE GENOMIC DNA]</scope>
</reference>
<gene>
    <name evidence="2" type="ORF">LSCM4_05613</name>
</gene>
<name>A0A836HA40_9TRYP</name>
<sequence>MPPHPSTAAAADTVGAPPALFEPRKQEPMRRHRPTSSTPDRCQEASRADTSSPMAAPALQSVGSSS</sequence>
<dbReference type="RefSeq" id="XP_067064363.1">
    <property type="nucleotide sequence ID" value="XM_067207549.1"/>
</dbReference>